<dbReference type="PROSITE" id="PS00818">
    <property type="entry name" value="DPS_1"/>
    <property type="match status" value="1"/>
</dbReference>
<dbReference type="EMBL" id="JAYMRR010000008">
    <property type="protein sequence ID" value="MFB8750543.1"/>
    <property type="molecule type" value="Genomic_DNA"/>
</dbReference>
<comment type="similarity">
    <text evidence="1 2">Belongs to the Dps family.</text>
</comment>
<name>A0A191V7G2_9ACTN</name>
<dbReference type="InterPro" id="IPR008331">
    <property type="entry name" value="Ferritin_DPS_dom"/>
</dbReference>
<dbReference type="PANTHER" id="PTHR42932">
    <property type="entry name" value="GENERAL STRESS PROTEIN 20U"/>
    <property type="match status" value="1"/>
</dbReference>
<protein>
    <submittedName>
        <fullName evidence="5">DNA starvation/stationary phase protection protein</fullName>
    </submittedName>
</protein>
<sequence>MTHDLTPKYTVPGIEREAAGRLIGVLRMRLHALNDLHLTLKHVHWNVVGPHFIAVHEMIDPQVDQVREMADDVAERIAALGGVAQGTPGALVSERKWDDYSIGRADAIAHLAALDVVYTGVVEDMRAAVEEAGKIDTATEDLLIGQLRDLEQFQWFVRAHLESAGGTLATGNATSETEAAARGAEVG</sequence>
<evidence type="ECO:0000256" key="1">
    <source>
        <dbReference type="ARBA" id="ARBA00009497"/>
    </source>
</evidence>
<dbReference type="RefSeq" id="WP_064731290.1">
    <property type="nucleotide sequence ID" value="NZ_BMRX01000004.1"/>
</dbReference>
<dbReference type="GO" id="GO:0008199">
    <property type="term" value="F:ferric iron binding"/>
    <property type="evidence" value="ECO:0007669"/>
    <property type="project" value="InterPro"/>
</dbReference>
<dbReference type="SUPFAM" id="SSF47240">
    <property type="entry name" value="Ferritin-like"/>
    <property type="match status" value="1"/>
</dbReference>
<evidence type="ECO:0000256" key="3">
    <source>
        <dbReference type="SAM" id="MobiDB-lite"/>
    </source>
</evidence>
<dbReference type="CDD" id="cd01043">
    <property type="entry name" value="DPS"/>
    <property type="match status" value="1"/>
</dbReference>
<evidence type="ECO:0000313" key="6">
    <source>
        <dbReference type="EMBL" id="MFB8750543.1"/>
    </source>
</evidence>
<feature type="region of interest" description="Disordered" evidence="3">
    <location>
        <begin position="167"/>
        <end position="187"/>
    </location>
</feature>
<dbReference type="GO" id="GO:0016722">
    <property type="term" value="F:oxidoreductase activity, acting on metal ions"/>
    <property type="evidence" value="ECO:0007669"/>
    <property type="project" value="InterPro"/>
</dbReference>
<dbReference type="InterPro" id="IPR002177">
    <property type="entry name" value="DPS_DNA-bd"/>
</dbReference>
<dbReference type="PIRSF" id="PIRSF005900">
    <property type="entry name" value="Dps"/>
    <property type="match status" value="1"/>
</dbReference>
<dbReference type="Proteomes" id="UP000078468">
    <property type="component" value="Chromosome"/>
</dbReference>
<dbReference type="Proteomes" id="UP001585018">
    <property type="component" value="Unassembled WGS sequence"/>
</dbReference>
<dbReference type="Pfam" id="PF00210">
    <property type="entry name" value="Ferritin"/>
    <property type="match status" value="1"/>
</dbReference>
<evidence type="ECO:0000313" key="5">
    <source>
        <dbReference type="EMBL" id="ANJ10961.1"/>
    </source>
</evidence>
<dbReference type="EMBL" id="CP015866">
    <property type="protein sequence ID" value="ANJ10961.1"/>
    <property type="molecule type" value="Genomic_DNA"/>
</dbReference>
<evidence type="ECO:0000313" key="8">
    <source>
        <dbReference type="Proteomes" id="UP001585018"/>
    </source>
</evidence>
<proteinExistence type="inferred from homology"/>
<accession>A0A191V7G2</accession>
<dbReference type="InterPro" id="IPR012347">
    <property type="entry name" value="Ferritin-like"/>
</dbReference>
<reference evidence="6 8" key="2">
    <citation type="submission" date="2024-01" db="EMBL/GenBank/DDBJ databases">
        <title>Genome mining of biosynthetic gene clusters to explore secondary metabolites of Streptomyces sp.</title>
        <authorList>
            <person name="Baig A."/>
            <person name="Ajitkumar Shintre N."/>
            <person name="Kumar H."/>
            <person name="Anbarasu A."/>
            <person name="Ramaiah S."/>
        </authorList>
    </citation>
    <scope>NUCLEOTIDE SEQUENCE [LARGE SCALE GENOMIC DNA]</scope>
    <source>
        <strain evidence="6 8">A03</strain>
    </source>
</reference>
<dbReference type="PRINTS" id="PR01346">
    <property type="entry name" value="HELNAPAPROT"/>
</dbReference>
<dbReference type="GeneID" id="91309274"/>
<keyword evidence="8" id="KW-1185">Reference proteome</keyword>
<feature type="domain" description="Ferritin/DPS" evidence="4">
    <location>
        <begin position="26"/>
        <end position="162"/>
    </location>
</feature>
<dbReference type="Gene3D" id="1.20.1260.10">
    <property type="match status" value="1"/>
</dbReference>
<dbReference type="KEGG" id="spav:Spa2297_30650"/>
<evidence type="ECO:0000313" key="7">
    <source>
        <dbReference type="Proteomes" id="UP000078468"/>
    </source>
</evidence>
<evidence type="ECO:0000259" key="4">
    <source>
        <dbReference type="Pfam" id="PF00210"/>
    </source>
</evidence>
<gene>
    <name evidence="5" type="ORF">Spa2297_30650</name>
    <name evidence="6" type="ORF">VSS30_17225</name>
</gene>
<dbReference type="InterPro" id="IPR023188">
    <property type="entry name" value="DPS_DNA-bd_CS"/>
</dbReference>
<dbReference type="PANTHER" id="PTHR42932:SF3">
    <property type="entry name" value="DNA PROTECTION DURING STARVATION PROTEIN"/>
    <property type="match status" value="1"/>
</dbReference>
<evidence type="ECO:0000256" key="2">
    <source>
        <dbReference type="RuleBase" id="RU003875"/>
    </source>
</evidence>
<dbReference type="InterPro" id="IPR009078">
    <property type="entry name" value="Ferritin-like_SF"/>
</dbReference>
<dbReference type="AlphaFoldDB" id="A0A191V7G2"/>
<organism evidence="5 7">
    <name type="scientific">Streptomyces parvulus</name>
    <dbReference type="NCBI Taxonomy" id="146923"/>
    <lineage>
        <taxon>Bacteria</taxon>
        <taxon>Bacillati</taxon>
        <taxon>Actinomycetota</taxon>
        <taxon>Actinomycetes</taxon>
        <taxon>Kitasatosporales</taxon>
        <taxon>Streptomycetaceae</taxon>
        <taxon>Streptomyces</taxon>
    </lineage>
</organism>
<reference evidence="5 7" key="1">
    <citation type="submission" date="2016-05" db="EMBL/GenBank/DDBJ databases">
        <title>Non-Contiguous Finished Genome Sequence of Streptomyces parvulus 2297 Integrated Site-Specifically with Actinophage R4.</title>
        <authorList>
            <person name="Nishizawa T."/>
            <person name="Miura T."/>
            <person name="Harada C."/>
            <person name="Guo Y."/>
            <person name="Narisawa K."/>
            <person name="Ohta H."/>
            <person name="Takahashi H."/>
            <person name="Shirai M."/>
        </authorList>
    </citation>
    <scope>NUCLEOTIDE SEQUENCE [LARGE SCALE GENOMIC DNA]</scope>
    <source>
        <strain evidence="5 7">2297</strain>
    </source>
</reference>